<evidence type="ECO:0000259" key="1">
    <source>
        <dbReference type="PROSITE" id="PS51819"/>
    </source>
</evidence>
<dbReference type="EMBL" id="BLLG01000003">
    <property type="protein sequence ID" value="GFH34976.1"/>
    <property type="molecule type" value="Genomic_DNA"/>
</dbReference>
<comment type="caution">
    <text evidence="2">The sequence shown here is derived from an EMBL/GenBank/DDBJ whole genome shotgun (WGS) entry which is preliminary data.</text>
</comment>
<evidence type="ECO:0000313" key="2">
    <source>
        <dbReference type="EMBL" id="GFH34976.1"/>
    </source>
</evidence>
<accession>A0A6A0APV6</accession>
<protein>
    <submittedName>
        <fullName evidence="2">Glyoxalase</fullName>
    </submittedName>
</protein>
<reference evidence="2 3" key="1">
    <citation type="submission" date="2020-02" db="EMBL/GenBank/DDBJ databases">
        <title>Whole Genome Shotgun Sequence of Streptomyces sp. strain CWH03.</title>
        <authorList>
            <person name="Dohra H."/>
            <person name="Kodani S."/>
            <person name="Yamamura H."/>
        </authorList>
    </citation>
    <scope>NUCLEOTIDE SEQUENCE [LARGE SCALE GENOMIC DNA]</scope>
    <source>
        <strain evidence="2 3">CWH03</strain>
    </source>
</reference>
<dbReference type="PROSITE" id="PS51819">
    <property type="entry name" value="VOC"/>
    <property type="match status" value="1"/>
</dbReference>
<evidence type="ECO:0000313" key="3">
    <source>
        <dbReference type="Proteomes" id="UP000484988"/>
    </source>
</evidence>
<name>A0A6A0APV6_9ACTN</name>
<feature type="domain" description="VOC" evidence="1">
    <location>
        <begin position="16"/>
        <end position="138"/>
    </location>
</feature>
<dbReference type="SUPFAM" id="SSF54593">
    <property type="entry name" value="Glyoxalase/Bleomycin resistance protein/Dihydroxybiphenyl dioxygenase"/>
    <property type="match status" value="1"/>
</dbReference>
<dbReference type="PANTHER" id="PTHR36437:SF2">
    <property type="entry name" value="GLYOXALASE_BLEOMYCIN RESISTANCE PROTEIN_DIOXYGENASE"/>
    <property type="match status" value="1"/>
</dbReference>
<sequence>MTARSDKNSGTDLFSGLGRLVVLVDDPDAALAFYRDVLGFRVLHDQTTDGYRSVHVGVPGQEAVGLWLMTAAGGREHELIGRQCGGQPLLVLYTADLEAVRAHLRGHGVRVWNEREDTDSRSLHLADLYGNVIVVAQVHRAVT</sequence>
<dbReference type="Pfam" id="PF00903">
    <property type="entry name" value="Glyoxalase"/>
    <property type="match status" value="1"/>
</dbReference>
<dbReference type="Gene3D" id="3.10.180.10">
    <property type="entry name" value="2,3-Dihydroxybiphenyl 1,2-Dioxygenase, domain 1"/>
    <property type="match status" value="1"/>
</dbReference>
<dbReference type="RefSeq" id="WP_173262820.1">
    <property type="nucleotide sequence ID" value="NZ_BLLG01000003.1"/>
</dbReference>
<dbReference type="InterPro" id="IPR004360">
    <property type="entry name" value="Glyas_Fos-R_dOase_dom"/>
</dbReference>
<dbReference type="Proteomes" id="UP000484988">
    <property type="component" value="Unassembled WGS sequence"/>
</dbReference>
<dbReference type="InterPro" id="IPR037523">
    <property type="entry name" value="VOC_core"/>
</dbReference>
<organism evidence="2 3">
    <name type="scientific">Streptomyces pacificus</name>
    <dbReference type="NCBI Taxonomy" id="2705029"/>
    <lineage>
        <taxon>Bacteria</taxon>
        <taxon>Bacillati</taxon>
        <taxon>Actinomycetota</taxon>
        <taxon>Actinomycetes</taxon>
        <taxon>Kitasatosporales</taxon>
        <taxon>Streptomycetaceae</taxon>
        <taxon>Streptomyces</taxon>
    </lineage>
</organism>
<dbReference type="AlphaFoldDB" id="A0A6A0APV6"/>
<gene>
    <name evidence="2" type="ORF">SCWH03_11900</name>
</gene>
<keyword evidence="3" id="KW-1185">Reference proteome</keyword>
<dbReference type="InterPro" id="IPR029068">
    <property type="entry name" value="Glyas_Bleomycin-R_OHBP_Dase"/>
</dbReference>
<dbReference type="PANTHER" id="PTHR36437">
    <property type="entry name" value="GLYOXALASE/BLEOMYCIN RESISTANCE PROTEIN/DIOXYGENASE"/>
    <property type="match status" value="1"/>
</dbReference>
<proteinExistence type="predicted"/>